<keyword evidence="4" id="KW-0732">Signal</keyword>
<gene>
    <name evidence="10" type="ORF">BT67DRAFT_384565</name>
</gene>
<dbReference type="EMBL" id="MU853416">
    <property type="protein sequence ID" value="KAK4132647.1"/>
    <property type="molecule type" value="Genomic_DNA"/>
</dbReference>
<feature type="region of interest" description="Disordered" evidence="8">
    <location>
        <begin position="269"/>
        <end position="289"/>
    </location>
</feature>
<dbReference type="AlphaFoldDB" id="A0AAN6UGK7"/>
<proteinExistence type="inferred from homology"/>
<dbReference type="GO" id="GO:0001735">
    <property type="term" value="F:prenylcysteine oxidase activity"/>
    <property type="evidence" value="ECO:0007669"/>
    <property type="project" value="InterPro"/>
</dbReference>
<dbReference type="GO" id="GO:0030327">
    <property type="term" value="P:prenylated protein catabolic process"/>
    <property type="evidence" value="ECO:0007669"/>
    <property type="project" value="TreeGrafter"/>
</dbReference>
<dbReference type="Proteomes" id="UP001304895">
    <property type="component" value="Unassembled WGS sequence"/>
</dbReference>
<keyword evidence="3" id="KW-0285">Flavoprotein</keyword>
<dbReference type="PANTHER" id="PTHR15944">
    <property type="entry name" value="FARNESYLCYSTEINE LYASE"/>
    <property type="match status" value="1"/>
</dbReference>
<dbReference type="Gene3D" id="3.50.50.60">
    <property type="entry name" value="FAD/NAD(P)-binding domain"/>
    <property type="match status" value="1"/>
</dbReference>
<comment type="cofactor">
    <cofactor evidence="1">
        <name>FAD</name>
        <dbReference type="ChEBI" id="CHEBI:57692"/>
    </cofactor>
</comment>
<evidence type="ECO:0000256" key="4">
    <source>
        <dbReference type="ARBA" id="ARBA00022729"/>
    </source>
</evidence>
<dbReference type="InterPro" id="IPR036188">
    <property type="entry name" value="FAD/NAD-bd_sf"/>
</dbReference>
<keyword evidence="11" id="KW-1185">Reference proteome</keyword>
<reference evidence="10" key="1">
    <citation type="journal article" date="2023" name="Mol. Phylogenet. Evol.">
        <title>Genome-scale phylogeny and comparative genomics of the fungal order Sordariales.</title>
        <authorList>
            <person name="Hensen N."/>
            <person name="Bonometti L."/>
            <person name="Westerberg I."/>
            <person name="Brannstrom I.O."/>
            <person name="Guillou S."/>
            <person name="Cros-Aarteil S."/>
            <person name="Calhoun S."/>
            <person name="Haridas S."/>
            <person name="Kuo A."/>
            <person name="Mondo S."/>
            <person name="Pangilinan J."/>
            <person name="Riley R."/>
            <person name="LaButti K."/>
            <person name="Andreopoulos B."/>
            <person name="Lipzen A."/>
            <person name="Chen C."/>
            <person name="Yan M."/>
            <person name="Daum C."/>
            <person name="Ng V."/>
            <person name="Clum A."/>
            <person name="Steindorff A."/>
            <person name="Ohm R.A."/>
            <person name="Martin F."/>
            <person name="Silar P."/>
            <person name="Natvig D.O."/>
            <person name="Lalanne C."/>
            <person name="Gautier V."/>
            <person name="Ament-Velasquez S.L."/>
            <person name="Kruys A."/>
            <person name="Hutchinson M.I."/>
            <person name="Powell A.J."/>
            <person name="Barry K."/>
            <person name="Miller A.N."/>
            <person name="Grigoriev I.V."/>
            <person name="Debuchy R."/>
            <person name="Gladieux P."/>
            <person name="Hiltunen Thoren M."/>
            <person name="Johannesson H."/>
        </authorList>
    </citation>
    <scope>NUCLEOTIDE SEQUENCE</scope>
    <source>
        <strain evidence="10">CBS 123565</strain>
    </source>
</reference>
<dbReference type="PIRSF" id="PIRSF036292">
    <property type="entry name" value="Prenylcysteine_oxidase"/>
    <property type="match status" value="1"/>
</dbReference>
<comment type="similarity">
    <text evidence="2">Belongs to the prenylcysteine oxidase family.</text>
</comment>
<evidence type="ECO:0000313" key="11">
    <source>
        <dbReference type="Proteomes" id="UP001304895"/>
    </source>
</evidence>
<dbReference type="InterPro" id="IPR010795">
    <property type="entry name" value="Prenylcys_lyase"/>
</dbReference>
<dbReference type="Pfam" id="PF13450">
    <property type="entry name" value="NAD_binding_8"/>
    <property type="match status" value="1"/>
</dbReference>
<evidence type="ECO:0000256" key="6">
    <source>
        <dbReference type="ARBA" id="ARBA00023002"/>
    </source>
</evidence>
<dbReference type="Pfam" id="PF07156">
    <property type="entry name" value="Prenylcys_lyase"/>
    <property type="match status" value="1"/>
</dbReference>
<evidence type="ECO:0000259" key="9">
    <source>
        <dbReference type="Pfam" id="PF07156"/>
    </source>
</evidence>
<protein>
    <submittedName>
        <fullName evidence="10">Prenylcysteine oxidase</fullName>
    </submittedName>
</protein>
<dbReference type="GO" id="GO:0030328">
    <property type="term" value="P:prenylcysteine catabolic process"/>
    <property type="evidence" value="ECO:0007669"/>
    <property type="project" value="InterPro"/>
</dbReference>
<accession>A0AAN6UGK7</accession>
<dbReference type="SUPFAM" id="SSF51905">
    <property type="entry name" value="FAD/NAD(P)-binding domain"/>
    <property type="match status" value="1"/>
</dbReference>
<keyword evidence="6" id="KW-0560">Oxidoreductase</keyword>
<organism evidence="10 11">
    <name type="scientific">Trichocladium antarcticum</name>
    <dbReference type="NCBI Taxonomy" id="1450529"/>
    <lineage>
        <taxon>Eukaryota</taxon>
        <taxon>Fungi</taxon>
        <taxon>Dikarya</taxon>
        <taxon>Ascomycota</taxon>
        <taxon>Pezizomycotina</taxon>
        <taxon>Sordariomycetes</taxon>
        <taxon>Sordariomycetidae</taxon>
        <taxon>Sordariales</taxon>
        <taxon>Chaetomiaceae</taxon>
        <taxon>Trichocladium</taxon>
    </lineage>
</organism>
<dbReference type="PANTHER" id="PTHR15944:SF0">
    <property type="entry name" value="PRENYLCYSTEINE LYASE DOMAIN-CONTAINING PROTEIN"/>
    <property type="match status" value="1"/>
</dbReference>
<evidence type="ECO:0000256" key="1">
    <source>
        <dbReference type="ARBA" id="ARBA00001974"/>
    </source>
</evidence>
<sequence>MCNHCKASLTEYTGAGPAGSSAAYYLQDYAAKAGIPLNITVFEKADRIGGRTLTINPYGDASIRVELGASVFIQANQIIYGAMQQFGLSEMVPDASLSPTLGIWDGNSFVLKLNDLLPSWWNTLQVGLRYGIYAPKRTQELVLATLGKFLQLYDEPHFPFRSLTQRVNELGLVDVMSVSGEQFLQANNVNAKYAQEVVQASTRANYASNIANLHALDTLISLAAEGATQVQGGNWQIFQKMVEASDATVALNTSVVGLELYKPGGQVSNPPKYTVRTTSGSSTNTPHPTPFDKVIIANPYQFSGISAAQEVVPNAIETIPYVKLHVTIFATARRLNPDYFNPPRWAFWVAVPNTIGTTLAKTDNPNSGSQGVGKARFYSISTLQTVTNPANQKKEYIYKIFSPEILTPIFLRHLLGGGVPATITGGQSPISWYYAHEFNSYPKAVPRTTFQEPIIGPGLYYTSGIEPFVSTMETSALMGKNVARILVDDIVAGGNP</sequence>
<evidence type="ECO:0000256" key="2">
    <source>
        <dbReference type="ARBA" id="ARBA00009967"/>
    </source>
</evidence>
<dbReference type="InterPro" id="IPR017046">
    <property type="entry name" value="Prenylcysteine_Oxase1"/>
</dbReference>
<keyword evidence="7" id="KW-0325">Glycoprotein</keyword>
<evidence type="ECO:0000256" key="8">
    <source>
        <dbReference type="SAM" id="MobiDB-lite"/>
    </source>
</evidence>
<comment type="caution">
    <text evidence="10">The sequence shown here is derived from an EMBL/GenBank/DDBJ whole genome shotgun (WGS) entry which is preliminary data.</text>
</comment>
<evidence type="ECO:0000256" key="5">
    <source>
        <dbReference type="ARBA" id="ARBA00022827"/>
    </source>
</evidence>
<evidence type="ECO:0000256" key="7">
    <source>
        <dbReference type="ARBA" id="ARBA00023180"/>
    </source>
</evidence>
<evidence type="ECO:0000256" key="3">
    <source>
        <dbReference type="ARBA" id="ARBA00022630"/>
    </source>
</evidence>
<keyword evidence="5" id="KW-0274">FAD</keyword>
<feature type="domain" description="Prenylcysteine lyase" evidence="9">
    <location>
        <begin position="119"/>
        <end position="490"/>
    </location>
</feature>
<name>A0AAN6UGK7_9PEZI</name>
<feature type="compositionally biased region" description="Polar residues" evidence="8">
    <location>
        <begin position="269"/>
        <end position="286"/>
    </location>
</feature>
<reference evidence="10" key="2">
    <citation type="submission" date="2023-05" db="EMBL/GenBank/DDBJ databases">
        <authorList>
            <consortium name="Lawrence Berkeley National Laboratory"/>
            <person name="Steindorff A."/>
            <person name="Hensen N."/>
            <person name="Bonometti L."/>
            <person name="Westerberg I."/>
            <person name="Brannstrom I.O."/>
            <person name="Guillou S."/>
            <person name="Cros-Aarteil S."/>
            <person name="Calhoun S."/>
            <person name="Haridas S."/>
            <person name="Kuo A."/>
            <person name="Mondo S."/>
            <person name="Pangilinan J."/>
            <person name="Riley R."/>
            <person name="Labutti K."/>
            <person name="Andreopoulos B."/>
            <person name="Lipzen A."/>
            <person name="Chen C."/>
            <person name="Yanf M."/>
            <person name="Daum C."/>
            <person name="Ng V."/>
            <person name="Clum A."/>
            <person name="Ohm R."/>
            <person name="Martin F."/>
            <person name="Silar P."/>
            <person name="Natvig D."/>
            <person name="Lalanne C."/>
            <person name="Gautier V."/>
            <person name="Ament-Velasquez S.L."/>
            <person name="Kruys A."/>
            <person name="Hutchinson M.I."/>
            <person name="Powell A.J."/>
            <person name="Barry K."/>
            <person name="Miller A.N."/>
            <person name="Grigoriev I.V."/>
            <person name="Debuchy R."/>
            <person name="Gladieux P."/>
            <person name="Thoren M.H."/>
            <person name="Johannesson H."/>
        </authorList>
    </citation>
    <scope>NUCLEOTIDE SEQUENCE</scope>
    <source>
        <strain evidence="10">CBS 123565</strain>
    </source>
</reference>
<evidence type="ECO:0000313" key="10">
    <source>
        <dbReference type="EMBL" id="KAK4132647.1"/>
    </source>
</evidence>